<gene>
    <name evidence="1" type="ORF">S01H1_32220</name>
</gene>
<proteinExistence type="predicted"/>
<dbReference type="AlphaFoldDB" id="X0V6V3"/>
<feature type="non-terminal residue" evidence="1">
    <location>
        <position position="1"/>
    </location>
</feature>
<accession>X0V6V3</accession>
<name>X0V6V3_9ZZZZ</name>
<evidence type="ECO:0008006" key="2">
    <source>
        <dbReference type="Google" id="ProtNLM"/>
    </source>
</evidence>
<evidence type="ECO:0000313" key="1">
    <source>
        <dbReference type="EMBL" id="GAF96375.1"/>
    </source>
</evidence>
<organism evidence="1">
    <name type="scientific">marine sediment metagenome</name>
    <dbReference type="NCBI Taxonomy" id="412755"/>
    <lineage>
        <taxon>unclassified sequences</taxon>
        <taxon>metagenomes</taxon>
        <taxon>ecological metagenomes</taxon>
    </lineage>
</organism>
<protein>
    <recommendedName>
        <fullName evidence="2">Radical SAM protein</fullName>
    </recommendedName>
</protein>
<comment type="caution">
    <text evidence="1">The sequence shown here is derived from an EMBL/GenBank/DDBJ whole genome shotgun (WGS) entry which is preliminary data.</text>
</comment>
<reference evidence="1" key="1">
    <citation type="journal article" date="2014" name="Front. Microbiol.">
        <title>High frequency of phylogenetically diverse reductive dehalogenase-homologous genes in deep subseafloor sedimentary metagenomes.</title>
        <authorList>
            <person name="Kawai M."/>
            <person name="Futagami T."/>
            <person name="Toyoda A."/>
            <person name="Takaki Y."/>
            <person name="Nishi S."/>
            <person name="Hori S."/>
            <person name="Arai W."/>
            <person name="Tsubouchi T."/>
            <person name="Morono Y."/>
            <person name="Uchiyama I."/>
            <person name="Ito T."/>
            <person name="Fujiyama A."/>
            <person name="Inagaki F."/>
            <person name="Takami H."/>
        </authorList>
    </citation>
    <scope>NUCLEOTIDE SEQUENCE</scope>
    <source>
        <strain evidence="1">Expedition CK06-06</strain>
    </source>
</reference>
<sequence length="120" mass="14731">QGVDVRLLDREKCYALNQFKRWKNKQIKIAWDNPKEDLVPKLKEVIQWVKPYKLMCYVLIGYWSTPEEDLYRVETLRKLKIDPFVMPYDKSNTYQKDFARWVNHKAIFKSVKWEDYKKPK</sequence>
<dbReference type="EMBL" id="BARS01019938">
    <property type="protein sequence ID" value="GAF96375.1"/>
    <property type="molecule type" value="Genomic_DNA"/>
</dbReference>